<dbReference type="EMBL" id="CASHTH010001713">
    <property type="protein sequence ID" value="CAI8018916.1"/>
    <property type="molecule type" value="Genomic_DNA"/>
</dbReference>
<accession>A0AA35RYJ3</accession>
<evidence type="ECO:0000313" key="3">
    <source>
        <dbReference type="Proteomes" id="UP001174909"/>
    </source>
</evidence>
<name>A0AA35RYJ3_GEOBA</name>
<organism evidence="2 3">
    <name type="scientific">Geodia barretti</name>
    <name type="common">Barrett's horny sponge</name>
    <dbReference type="NCBI Taxonomy" id="519541"/>
    <lineage>
        <taxon>Eukaryota</taxon>
        <taxon>Metazoa</taxon>
        <taxon>Porifera</taxon>
        <taxon>Demospongiae</taxon>
        <taxon>Heteroscleromorpha</taxon>
        <taxon>Tetractinellida</taxon>
        <taxon>Astrophorina</taxon>
        <taxon>Geodiidae</taxon>
        <taxon>Geodia</taxon>
    </lineage>
</organism>
<feature type="chain" id="PRO_5041235517" evidence="1">
    <location>
        <begin position="30"/>
        <end position="315"/>
    </location>
</feature>
<dbReference type="AlphaFoldDB" id="A0AA35RYJ3"/>
<keyword evidence="3" id="KW-1185">Reference proteome</keyword>
<proteinExistence type="predicted"/>
<reference evidence="2" key="1">
    <citation type="submission" date="2023-03" db="EMBL/GenBank/DDBJ databases">
        <authorList>
            <person name="Steffen K."/>
            <person name="Cardenas P."/>
        </authorList>
    </citation>
    <scope>NUCLEOTIDE SEQUENCE</scope>
</reference>
<feature type="signal peptide" evidence="1">
    <location>
        <begin position="1"/>
        <end position="29"/>
    </location>
</feature>
<gene>
    <name evidence="2" type="ORF">GBAR_LOCUS11420</name>
</gene>
<comment type="caution">
    <text evidence="2">The sequence shown here is derived from an EMBL/GenBank/DDBJ whole genome shotgun (WGS) entry which is preliminary data.</text>
</comment>
<keyword evidence="1" id="KW-0732">Signal</keyword>
<protein>
    <submittedName>
        <fullName evidence="2">Uncharacterized protein</fullName>
    </submittedName>
</protein>
<dbReference type="Proteomes" id="UP001174909">
    <property type="component" value="Unassembled WGS sequence"/>
</dbReference>
<evidence type="ECO:0000256" key="1">
    <source>
        <dbReference type="SAM" id="SignalP"/>
    </source>
</evidence>
<evidence type="ECO:0000313" key="2">
    <source>
        <dbReference type="EMBL" id="CAI8018916.1"/>
    </source>
</evidence>
<sequence length="315" mass="35621">MRISSECRLRWLAGAVCWSALLLASLCGAASRNRCLKKMSSRNLAPGEEFRETRVSLNCDRGDIKWLGARKTHILTFTKGNQDLVVCLTVERPGARVYRLKGTQRLLIAGENHTGFVDCYESECKHVSFRFQVSDDYSGPTNLLYSYSGYIDIKCPECSETCQTDCLCSSEFAFHGKLVRSVYRTNTHLNYFQVAEFVRYNGEYRKPTLVHHTSDCPIVSSNLNPENGTELVEMPGPTLEERIAAEIPVSGTVRVIAKCPLKPNKTYFVSARLHIAPSGRPRLIMCCQHSDEHFAEAHLEHLILRQECCRHVRSP</sequence>